<dbReference type="Proteomes" id="UP000564964">
    <property type="component" value="Unassembled WGS sequence"/>
</dbReference>
<dbReference type="InterPro" id="IPR050698">
    <property type="entry name" value="MBL"/>
</dbReference>
<dbReference type="GO" id="GO:0016787">
    <property type="term" value="F:hydrolase activity"/>
    <property type="evidence" value="ECO:0007669"/>
    <property type="project" value="UniProtKB-KW"/>
</dbReference>
<keyword evidence="1 4" id="KW-0378">Hydrolase</keyword>
<comment type="caution">
    <text evidence="4">The sequence shown here is derived from an EMBL/GenBank/DDBJ whole genome shotgun (WGS) entry which is preliminary data.</text>
</comment>
<dbReference type="Gene3D" id="3.60.15.10">
    <property type="entry name" value="Ribonuclease Z/Hydroxyacylglutathione hydrolase-like"/>
    <property type="match status" value="1"/>
</dbReference>
<dbReference type="EMBL" id="DUGH01000123">
    <property type="protein sequence ID" value="HIH16766.1"/>
    <property type="molecule type" value="Genomic_DNA"/>
</dbReference>
<organism evidence="4 6">
    <name type="scientific">Candidatus Iainarchaeum sp</name>
    <dbReference type="NCBI Taxonomy" id="3101447"/>
    <lineage>
        <taxon>Archaea</taxon>
        <taxon>Candidatus Iainarchaeota</taxon>
        <taxon>Candidatus Iainarchaeia</taxon>
        <taxon>Candidatus Iainarchaeales</taxon>
        <taxon>Candidatus Iainarchaeaceae</taxon>
        <taxon>Candidatus Iainarchaeum</taxon>
    </lineage>
</organism>
<dbReference type="Pfam" id="PF07521">
    <property type="entry name" value="RMMBL"/>
    <property type="match status" value="1"/>
</dbReference>
<gene>
    <name evidence="4" type="ORF">HA252_05145</name>
    <name evidence="5" type="ORF">J4203_00345</name>
</gene>
<dbReference type="SMART" id="SM00849">
    <property type="entry name" value="Lactamase_B"/>
    <property type="match status" value="1"/>
</dbReference>
<accession>A0A7J4JNF7</accession>
<sequence length="423" mass="47450">MHHKLKISFHGAAREVGRSCFVVEAGDRVMLDCGVKLHPKGVEYPLPVKGNLDAAIISHAHLDHSGHLPHLFSSSNTLTYMTPPTLDISKLLWADTLKIADMDGLDAPFSEDEIVRTERYTFPINFGKKMDISQRSSMEFFDAGHILGAALTKLDFGGRKLMYTGDFKPNETRLHTGANLNVGKVDDLIIESCYGDRDHPPRKESERLFCEEVQNTIDRGGHAVVAAFAVGRSAEIIDVLNEYKVGADVYLDGMALKAARIYLKYANYIKKPQALKRALDRANWVLKEKNRKEALKRPSVIVTTSGMLQGGPIYYYLPKLYKDANSKIFLTGYQVADTPGRRLLETGKLVIDKHEVDVRMEVEKFDFSAHAGKSELLHAIKKWDPDNIVLVHGDEKIEEQFMADLKREGFNTVAPRLGDVLEL</sequence>
<dbReference type="Pfam" id="PF23023">
    <property type="entry name" value="Anti-Pycsar_Apyc1"/>
    <property type="match status" value="1"/>
</dbReference>
<dbReference type="PANTHER" id="PTHR11203:SF52">
    <property type="entry name" value="MRNA 3-END PROCESSING FACTOR"/>
    <property type="match status" value="1"/>
</dbReference>
<dbReference type="InterPro" id="IPR011108">
    <property type="entry name" value="RMMBL"/>
</dbReference>
<dbReference type="InterPro" id="IPR022712">
    <property type="entry name" value="Beta_Casp"/>
</dbReference>
<dbReference type="SMART" id="SM01027">
    <property type="entry name" value="Beta-Casp"/>
    <property type="match status" value="1"/>
</dbReference>
<reference evidence="4" key="1">
    <citation type="journal article" date="2020" name="bioRxiv">
        <title>A rank-normalized archaeal taxonomy based on genome phylogeny resolves widespread incomplete and uneven classifications.</title>
        <authorList>
            <person name="Rinke C."/>
            <person name="Chuvochina M."/>
            <person name="Mussig A.J."/>
            <person name="Chaumeil P.-A."/>
            <person name="Waite D.W."/>
            <person name="Whitman W.B."/>
            <person name="Parks D.H."/>
            <person name="Hugenholtz P."/>
        </authorList>
    </citation>
    <scope>NUCLEOTIDE SEQUENCE</scope>
    <source>
        <strain evidence="4">UBA10219</strain>
    </source>
</reference>
<dbReference type="EMBL" id="JAGVWE010000002">
    <property type="protein sequence ID" value="MBS3062296.1"/>
    <property type="molecule type" value="Genomic_DNA"/>
</dbReference>
<dbReference type="SUPFAM" id="SSF56281">
    <property type="entry name" value="Metallo-hydrolase/oxidoreductase"/>
    <property type="match status" value="1"/>
</dbReference>
<evidence type="ECO:0000259" key="2">
    <source>
        <dbReference type="SMART" id="SM00849"/>
    </source>
</evidence>
<evidence type="ECO:0000256" key="1">
    <source>
        <dbReference type="ARBA" id="ARBA00022801"/>
    </source>
</evidence>
<dbReference type="Gene3D" id="3.40.50.10890">
    <property type="match status" value="1"/>
</dbReference>
<dbReference type="InterPro" id="IPR036866">
    <property type="entry name" value="RibonucZ/Hydroxyglut_hydro"/>
</dbReference>
<protein>
    <submittedName>
        <fullName evidence="4">MBL fold metallo-hydrolase</fullName>
    </submittedName>
</protein>
<reference evidence="5" key="2">
    <citation type="submission" date="2021-03" db="EMBL/GenBank/DDBJ databases">
        <authorList>
            <person name="Jaffe A."/>
        </authorList>
    </citation>
    <scope>NUCLEOTIDE SEQUENCE</scope>
    <source>
        <strain evidence="5">RIFCSPLOWO2_01_FULL_58_19</strain>
    </source>
</reference>
<dbReference type="AlphaFoldDB" id="A0A7J4JNF7"/>
<dbReference type="Proteomes" id="UP000678237">
    <property type="component" value="Unassembled WGS sequence"/>
</dbReference>
<dbReference type="GO" id="GO:0004521">
    <property type="term" value="F:RNA endonuclease activity"/>
    <property type="evidence" value="ECO:0007669"/>
    <property type="project" value="TreeGrafter"/>
</dbReference>
<evidence type="ECO:0000259" key="3">
    <source>
        <dbReference type="SMART" id="SM01027"/>
    </source>
</evidence>
<evidence type="ECO:0000313" key="6">
    <source>
        <dbReference type="Proteomes" id="UP000564964"/>
    </source>
</evidence>
<proteinExistence type="predicted"/>
<reference evidence="5" key="3">
    <citation type="submission" date="2021-05" db="EMBL/GenBank/DDBJ databases">
        <title>Protein family content uncovers lineage relationships and bacterial pathway maintenance mechanisms in DPANN archaea.</title>
        <authorList>
            <person name="Castelle C.J."/>
            <person name="Meheust R."/>
            <person name="Jaffe A.L."/>
            <person name="Seitz K."/>
            <person name="Gong X."/>
            <person name="Baker B.J."/>
            <person name="Banfield J.F."/>
        </authorList>
    </citation>
    <scope>NUCLEOTIDE SEQUENCE</scope>
    <source>
        <strain evidence="5">RIFCSPLOWO2_01_FULL_58_19</strain>
    </source>
</reference>
<feature type="domain" description="Metallo-beta-lactamase" evidence="2">
    <location>
        <begin position="17"/>
        <end position="222"/>
    </location>
</feature>
<dbReference type="CDD" id="cd16295">
    <property type="entry name" value="TTHA0252-CPSF-like_MBL-fold"/>
    <property type="match status" value="1"/>
</dbReference>
<dbReference type="Pfam" id="PF10996">
    <property type="entry name" value="Beta-Casp"/>
    <property type="match status" value="1"/>
</dbReference>
<evidence type="ECO:0000313" key="4">
    <source>
        <dbReference type="EMBL" id="HIH16766.1"/>
    </source>
</evidence>
<dbReference type="InterPro" id="IPR001279">
    <property type="entry name" value="Metallo-B-lactamas"/>
</dbReference>
<name>A0A7J4JNF7_9ARCH</name>
<dbReference type="PANTHER" id="PTHR11203">
    <property type="entry name" value="CLEAVAGE AND POLYADENYLATION SPECIFICITY FACTOR FAMILY MEMBER"/>
    <property type="match status" value="1"/>
</dbReference>
<feature type="domain" description="Beta-Casp" evidence="3">
    <location>
        <begin position="233"/>
        <end position="343"/>
    </location>
</feature>
<evidence type="ECO:0000313" key="5">
    <source>
        <dbReference type="EMBL" id="MBS3062296.1"/>
    </source>
</evidence>